<geneLocation type="plasmid" evidence="2">
    <name>unnamed</name>
</geneLocation>
<keyword evidence="2" id="KW-0614">Plasmid</keyword>
<reference evidence="2" key="1">
    <citation type="submission" date="2017-02" db="EMBL/GenBank/DDBJ databases">
        <title>Novel Multiresistance cfr-Encoding Plasmids in Linezolid-Resistant Methicillin-Resistant Staphylococcus epidermidis and Vancomycin-Resistant Enterococcus faecium (VRE): First Report of the Co-location of cfr and optrA in VRE.</title>
        <authorList>
            <person name="Lazaris A."/>
            <person name="Coleman D.C."/>
            <person name="Kearns A."/>
            <person name="Pichon B."/>
            <person name="Kinnevey P.M."/>
            <person name="O'Connell B."/>
            <person name="Brennan G.I."/>
            <person name="Shore A.C."/>
        </authorList>
    </citation>
    <scope>NUCLEOTIDE SEQUENCE</scope>
    <source>
        <strain evidence="2">F120805</strain>
        <plasmid evidence="2">unnamed</plasmid>
    </source>
</reference>
<dbReference type="AlphaFoldDB" id="A0A1W7AF16"/>
<keyword evidence="1" id="KW-0812">Transmembrane</keyword>
<keyword evidence="1" id="KW-0472">Membrane</keyword>
<protein>
    <submittedName>
        <fullName evidence="2">TsrF</fullName>
    </submittedName>
</protein>
<sequence length="450" mass="52781">MKYKILKNLQFYYQENVIVVQINEKYLTNREHIFDIEESEQYFVDVEEILTKDGKLEIVYHRPNGYTPLLDLKEYADFYKLDIVNRLLEMNVLEKTNTYLAMQNILLKDTRDLLFIYKADHFGNLPYSTKEELEQWKNFICSFFGKYTLEKYEKNRIEVLAKEKNSFLNDIEAVESLEALRDLIKNRLTEEQKNFFSTELQDKKADVRKIRRNKSLKIALVVGVIALYGGTVFLMKVNEKKQVTATQQSAETEITILNKIIDNDSENIEEDMQKLNYPKKKQVDIYVKLGDYTKAYELDKKSDKKIIQSLYKQGETEKIENLDLPGSDYLADFKKILAYDNSTDIEYLVQTSTDTTIVEALIDQAVKKKDIPTVKTIRQVSITQKKLAIDPKRQISMIDLLIENNSEELENMYKDNSLNDDLKKKQTNDLLEENNTLLSEKIELTNAEKD</sequence>
<evidence type="ECO:0000313" key="2">
    <source>
        <dbReference type="EMBL" id="ARQ19357.1"/>
    </source>
</evidence>
<dbReference type="RefSeq" id="WP_172689919.1">
    <property type="nucleotide sequence ID" value="NZ_KY579372.1"/>
</dbReference>
<accession>A0A1W7AF16</accession>
<proteinExistence type="predicted"/>
<dbReference type="EMBL" id="KY579372">
    <property type="protein sequence ID" value="ARQ19357.1"/>
    <property type="molecule type" value="Genomic_DNA"/>
</dbReference>
<name>A0A1W7AF16_ENTFC</name>
<keyword evidence="1" id="KW-1133">Transmembrane helix</keyword>
<organism evidence="2">
    <name type="scientific">Enterococcus faecium</name>
    <name type="common">Streptococcus faecium</name>
    <dbReference type="NCBI Taxonomy" id="1352"/>
    <lineage>
        <taxon>Bacteria</taxon>
        <taxon>Bacillati</taxon>
        <taxon>Bacillota</taxon>
        <taxon>Bacilli</taxon>
        <taxon>Lactobacillales</taxon>
        <taxon>Enterococcaceae</taxon>
        <taxon>Enterococcus</taxon>
    </lineage>
</organism>
<gene>
    <name evidence="2" type="primary">tsrF</name>
</gene>
<evidence type="ECO:0000256" key="1">
    <source>
        <dbReference type="SAM" id="Phobius"/>
    </source>
</evidence>
<feature type="transmembrane region" description="Helical" evidence="1">
    <location>
        <begin position="218"/>
        <end position="235"/>
    </location>
</feature>